<dbReference type="WBParaSite" id="BPAG_0000397401-mRNA-1">
    <property type="protein sequence ID" value="BPAG_0000397401-mRNA-1"/>
    <property type="gene ID" value="BPAG_0000397401"/>
</dbReference>
<dbReference type="EMBL" id="UZAD01001513">
    <property type="protein sequence ID" value="VDN85124.1"/>
    <property type="molecule type" value="Genomic_DNA"/>
</dbReference>
<dbReference type="GO" id="GO:0019898">
    <property type="term" value="C:extrinsic component of membrane"/>
    <property type="evidence" value="ECO:0007669"/>
    <property type="project" value="TreeGrafter"/>
</dbReference>
<proteinExistence type="predicted"/>
<feature type="domain" description="PH" evidence="2">
    <location>
        <begin position="101"/>
        <end position="210"/>
    </location>
</feature>
<dbReference type="GO" id="GO:0005737">
    <property type="term" value="C:cytoplasm"/>
    <property type="evidence" value="ECO:0007669"/>
    <property type="project" value="TreeGrafter"/>
</dbReference>
<dbReference type="PANTHER" id="PTHR22826">
    <property type="entry name" value="RHO GUANINE EXCHANGE FACTOR-RELATED"/>
    <property type="match status" value="1"/>
</dbReference>
<dbReference type="InterPro" id="IPR001849">
    <property type="entry name" value="PH_domain"/>
</dbReference>
<sequence length="317" mass="38076">MSHLFTAMDFFFKFDESLEFKNFSDLSNKVEAGTKTFEEHLQNVANRIVQYQNYFKEFVKYASRAKLNTKIMQKALELMMSVPERANDMIYIRNIEQYPGDLSKLGRLYRHDSFLVWEGEQEPIERYVFLFKNKLMFTDKNNSKDVPTYKHYATIRLDKYTIRISETEPNILEFQPNEPGIPEFQIRAKDIQSMEFVRQAWLKDINEMKEHDGEQEPIERYVFLFKNKLMFTDKNNSKDVPTYKHYATIRLDKYTIRISETEPNILEFQPNEPGIPEFQIRAKDIQSMEFVRQAWLKDINEMKEHDGMLIYSFKLNF</sequence>
<dbReference type="InterPro" id="IPR051336">
    <property type="entry name" value="RhoGEF_Guanine_NuclExch_SF"/>
</dbReference>
<dbReference type="GO" id="GO:0005085">
    <property type="term" value="F:guanyl-nucleotide exchange factor activity"/>
    <property type="evidence" value="ECO:0007669"/>
    <property type="project" value="UniProtKB-KW"/>
</dbReference>
<dbReference type="Proteomes" id="UP000278627">
    <property type="component" value="Unassembled WGS sequence"/>
</dbReference>
<accession>A0A0N4T6Y7</accession>
<dbReference type="Gene3D" id="2.30.29.30">
    <property type="entry name" value="Pleckstrin-homology domain (PH domain)/Phosphotyrosine-binding domain (PTB)"/>
    <property type="match status" value="2"/>
</dbReference>
<evidence type="ECO:0000259" key="2">
    <source>
        <dbReference type="PROSITE" id="PS50003"/>
    </source>
</evidence>
<dbReference type="STRING" id="6280.A0A0N4T6Y7"/>
<dbReference type="SMART" id="SM00233">
    <property type="entry name" value="PH"/>
    <property type="match status" value="2"/>
</dbReference>
<dbReference type="InterPro" id="IPR011993">
    <property type="entry name" value="PH-like_dom_sf"/>
</dbReference>
<keyword evidence="1" id="KW-0344">Guanine-nucleotide releasing factor</keyword>
<evidence type="ECO:0000313" key="3">
    <source>
        <dbReference type="EMBL" id="VDN85124.1"/>
    </source>
</evidence>
<dbReference type="SUPFAM" id="SSF48065">
    <property type="entry name" value="DBL homology domain (DH-domain)"/>
    <property type="match status" value="1"/>
</dbReference>
<evidence type="ECO:0000313" key="5">
    <source>
        <dbReference type="WBParaSite" id="BPAG_0000397401-mRNA-1"/>
    </source>
</evidence>
<evidence type="ECO:0000313" key="4">
    <source>
        <dbReference type="Proteomes" id="UP000278627"/>
    </source>
</evidence>
<reference evidence="3 4" key="2">
    <citation type="submission" date="2018-11" db="EMBL/GenBank/DDBJ databases">
        <authorList>
            <consortium name="Pathogen Informatics"/>
        </authorList>
    </citation>
    <scope>NUCLEOTIDE SEQUENCE [LARGE SCALE GENOMIC DNA]</scope>
</reference>
<dbReference type="InterPro" id="IPR035899">
    <property type="entry name" value="DBL_dom_sf"/>
</dbReference>
<keyword evidence="4" id="KW-1185">Reference proteome</keyword>
<dbReference type="PANTHER" id="PTHR22826:SF106">
    <property type="entry name" value="TRIO, ISOFORM A"/>
    <property type="match status" value="1"/>
</dbReference>
<organism evidence="5">
    <name type="scientific">Brugia pahangi</name>
    <name type="common">Filarial nematode worm</name>
    <dbReference type="NCBI Taxonomy" id="6280"/>
    <lineage>
        <taxon>Eukaryota</taxon>
        <taxon>Metazoa</taxon>
        <taxon>Ecdysozoa</taxon>
        <taxon>Nematoda</taxon>
        <taxon>Chromadorea</taxon>
        <taxon>Rhabditida</taxon>
        <taxon>Spirurina</taxon>
        <taxon>Spiruromorpha</taxon>
        <taxon>Filarioidea</taxon>
        <taxon>Onchocercidae</taxon>
        <taxon>Brugia</taxon>
    </lineage>
</organism>
<evidence type="ECO:0000256" key="1">
    <source>
        <dbReference type="ARBA" id="ARBA00022658"/>
    </source>
</evidence>
<dbReference type="AlphaFoldDB" id="A0A0N4T6Y7"/>
<reference evidence="5" key="1">
    <citation type="submission" date="2017-02" db="UniProtKB">
        <authorList>
            <consortium name="WormBaseParasite"/>
        </authorList>
    </citation>
    <scope>IDENTIFICATION</scope>
</reference>
<dbReference type="Gene3D" id="1.20.900.10">
    <property type="entry name" value="Dbl homology (DH) domain"/>
    <property type="match status" value="1"/>
</dbReference>
<name>A0A0N4T6Y7_BRUPA</name>
<gene>
    <name evidence="3" type="ORF">BPAG_LOCUS3938</name>
</gene>
<dbReference type="PROSITE" id="PS50003">
    <property type="entry name" value="PH_DOMAIN"/>
    <property type="match status" value="1"/>
</dbReference>
<dbReference type="Pfam" id="PF22697">
    <property type="entry name" value="SOS1_NGEF_PH"/>
    <property type="match status" value="2"/>
</dbReference>
<dbReference type="InterPro" id="IPR055251">
    <property type="entry name" value="SOS1_NGEF_PH"/>
</dbReference>
<dbReference type="SUPFAM" id="SSF50729">
    <property type="entry name" value="PH domain-like"/>
    <property type="match status" value="2"/>
</dbReference>
<protein>
    <submittedName>
        <fullName evidence="5">PH domain-containing protein</fullName>
    </submittedName>
</protein>